<comment type="subcellular location">
    <subcellularLocation>
        <location evidence="1">Mitochondrion</location>
    </subcellularLocation>
</comment>
<dbReference type="EMBL" id="DF847891">
    <property type="protein sequence ID" value="GAT52729.1"/>
    <property type="molecule type" value="Genomic_DNA"/>
</dbReference>
<comment type="similarity">
    <text evidence="2 4">Belongs to the ATPase inhibitor family.</text>
</comment>
<evidence type="ECO:0000313" key="7">
    <source>
        <dbReference type="Proteomes" id="UP000815677"/>
    </source>
</evidence>
<keyword evidence="7" id="KW-1185">Reference proteome</keyword>
<evidence type="ECO:0000256" key="3">
    <source>
        <dbReference type="ARBA" id="ARBA00023128"/>
    </source>
</evidence>
<evidence type="ECO:0000256" key="5">
    <source>
        <dbReference type="SAM" id="MobiDB-lite"/>
    </source>
</evidence>
<sequence length="83" mass="9506">MLARIAALKRVPVAAVRYSSGGTVNSGSKGFKDKEGAQENEYARRQEAEQLRKLRVEIERKKRELEDLQKEHDAEVQKHDSKL</sequence>
<name>A0ABQ0LNP8_MYCCL</name>
<comment type="function">
    <text evidence="4">Inhibits the enzyme activity of ATPase.</text>
</comment>
<dbReference type="SUPFAM" id="SSF64602">
    <property type="entry name" value="F1 ATPase inhibitor, IF1, C-terminal domain"/>
    <property type="match status" value="1"/>
</dbReference>
<evidence type="ECO:0000256" key="4">
    <source>
        <dbReference type="RuleBase" id="RU368087"/>
    </source>
</evidence>
<proteinExistence type="inferred from homology"/>
<dbReference type="Pfam" id="PF04568">
    <property type="entry name" value="IATP"/>
    <property type="match status" value="1"/>
</dbReference>
<protein>
    <recommendedName>
        <fullName evidence="4">ATPase inhibitor, mitochondrial</fullName>
    </recommendedName>
</protein>
<feature type="region of interest" description="Disordered" evidence="5">
    <location>
        <begin position="19"/>
        <end position="44"/>
    </location>
</feature>
<evidence type="ECO:0000313" key="6">
    <source>
        <dbReference type="EMBL" id="GAT52729.1"/>
    </source>
</evidence>
<evidence type="ECO:0000256" key="2">
    <source>
        <dbReference type="ARBA" id="ARBA00010901"/>
    </source>
</evidence>
<organism evidence="6 7">
    <name type="scientific">Mycena chlorophos</name>
    <name type="common">Agaric fungus</name>
    <name type="synonym">Agaricus chlorophos</name>
    <dbReference type="NCBI Taxonomy" id="658473"/>
    <lineage>
        <taxon>Eukaryota</taxon>
        <taxon>Fungi</taxon>
        <taxon>Dikarya</taxon>
        <taxon>Basidiomycota</taxon>
        <taxon>Agaricomycotina</taxon>
        <taxon>Agaricomycetes</taxon>
        <taxon>Agaricomycetidae</taxon>
        <taxon>Agaricales</taxon>
        <taxon>Marasmiineae</taxon>
        <taxon>Mycenaceae</taxon>
        <taxon>Mycena</taxon>
    </lineage>
</organism>
<dbReference type="Proteomes" id="UP000815677">
    <property type="component" value="Unassembled WGS sequence"/>
</dbReference>
<dbReference type="Gene3D" id="1.20.5.500">
    <property type="entry name" value="Single helix bin"/>
    <property type="match status" value="1"/>
</dbReference>
<accession>A0ABQ0LNP8</accession>
<gene>
    <name evidence="6" type="ORF">MCHLO_09752</name>
</gene>
<evidence type="ECO:0000256" key="1">
    <source>
        <dbReference type="ARBA" id="ARBA00004173"/>
    </source>
</evidence>
<feature type="region of interest" description="Disordered" evidence="5">
    <location>
        <begin position="63"/>
        <end position="83"/>
    </location>
</feature>
<dbReference type="InterPro" id="IPR007648">
    <property type="entry name" value="ATPase_inhibitor_mt"/>
</dbReference>
<reference evidence="6" key="1">
    <citation type="submission" date="2014-09" db="EMBL/GenBank/DDBJ databases">
        <title>Genome sequence of the luminous mushroom Mycena chlorophos for searching fungal bioluminescence genes.</title>
        <authorList>
            <person name="Tanaka Y."/>
            <person name="Kasuga D."/>
            <person name="Oba Y."/>
            <person name="Hase S."/>
            <person name="Sato K."/>
            <person name="Oba Y."/>
            <person name="Sakakibara Y."/>
        </authorList>
    </citation>
    <scope>NUCLEOTIDE SEQUENCE</scope>
</reference>
<keyword evidence="3" id="KW-0496">Mitochondrion</keyword>
<feature type="compositionally biased region" description="Basic and acidic residues" evidence="5">
    <location>
        <begin position="30"/>
        <end position="44"/>
    </location>
</feature>